<dbReference type="GO" id="GO:0006487">
    <property type="term" value="P:protein N-linked glycosylation"/>
    <property type="evidence" value="ECO:0007669"/>
    <property type="project" value="TreeGrafter"/>
</dbReference>
<dbReference type="InterPro" id="IPR039367">
    <property type="entry name" value="Och1-like"/>
</dbReference>
<dbReference type="GeneID" id="91094969"/>
<dbReference type="RefSeq" id="XP_066076139.1">
    <property type="nucleotide sequence ID" value="XM_066220042.1"/>
</dbReference>
<dbReference type="PANTHER" id="PTHR31834:SF1">
    <property type="entry name" value="INITIATION-SPECIFIC ALPHA-1,6-MANNOSYLTRANSFERASE"/>
    <property type="match status" value="1"/>
</dbReference>
<protein>
    <recommendedName>
        <fullName evidence="5">Glycosyltransferase</fullName>
    </recommendedName>
</protein>
<accession>A0AAX4JVU3</accession>
<reference evidence="3 4" key="1">
    <citation type="submission" date="2024-01" db="EMBL/GenBank/DDBJ databases">
        <title>Comparative genomics of Cryptococcus and Kwoniella reveals pathogenesis evolution and contrasting modes of karyotype evolution via chromosome fusion or intercentromeric recombination.</title>
        <authorList>
            <person name="Coelho M.A."/>
            <person name="David-Palma M."/>
            <person name="Shea T."/>
            <person name="Bowers K."/>
            <person name="McGinley-Smith S."/>
            <person name="Mohammad A.W."/>
            <person name="Gnirke A."/>
            <person name="Yurkov A.M."/>
            <person name="Nowrousian M."/>
            <person name="Sun S."/>
            <person name="Cuomo C.A."/>
            <person name="Heitman J."/>
        </authorList>
    </citation>
    <scope>NUCLEOTIDE SEQUENCE [LARGE SCALE GENOMIC DNA]</scope>
    <source>
        <strain evidence="3 4">CBS 6074</strain>
    </source>
</reference>
<feature type="region of interest" description="Disordered" evidence="1">
    <location>
        <begin position="543"/>
        <end position="613"/>
    </location>
</feature>
<keyword evidence="4" id="KW-1185">Reference proteome</keyword>
<evidence type="ECO:0000256" key="2">
    <source>
        <dbReference type="SAM" id="SignalP"/>
    </source>
</evidence>
<dbReference type="EMBL" id="CP144102">
    <property type="protein sequence ID" value="WWC89376.1"/>
    <property type="molecule type" value="Genomic_DNA"/>
</dbReference>
<dbReference type="GO" id="GO:0000009">
    <property type="term" value="F:alpha-1,6-mannosyltransferase activity"/>
    <property type="evidence" value="ECO:0007669"/>
    <property type="project" value="InterPro"/>
</dbReference>
<organism evidence="3 4">
    <name type="scientific">Kwoniella dendrophila CBS 6074</name>
    <dbReference type="NCBI Taxonomy" id="1295534"/>
    <lineage>
        <taxon>Eukaryota</taxon>
        <taxon>Fungi</taxon>
        <taxon>Dikarya</taxon>
        <taxon>Basidiomycota</taxon>
        <taxon>Agaricomycotina</taxon>
        <taxon>Tremellomycetes</taxon>
        <taxon>Tremellales</taxon>
        <taxon>Cryptococcaceae</taxon>
        <taxon>Kwoniella</taxon>
    </lineage>
</organism>
<sequence length="613" mass="69673">MLFLSSSKSRLFFLLILLPIVSLVLYCQSLQQSNFEHAFPTDVLRDYTSPSTYCYWPNSATDGSSLKEGTSGKIKDWIGWGTSVKNEVDKVEHDESWKEEESFEWDGKLPDIIPSSGIEKYMLSHIEDLQDGFDPNHDFEEYGLKLGNITLKEYTRELISTYKEYLSPSSSSSSHYQNKLFSSSIKSEKIPKNDSPTWLSPVLSRLSLRPPISSLPFKPKQIITTDKSDKLDDLPYQFKRWSEIMPDYSIKYFNDQQLKQWVHDVFGNSKSEKIWLNLPRQVLKTDIFRYMVMLVEGAAPIIHADDWGKPYHSETAPLLTHLSRLLSLSTSQHLPSSHPLSSFSSEHAIDVIEGLVDFPQSQSNIYDGPIVDDGNELGEPALVVSVESDAVEFGWTNWREIGLSRAVQITQWTFMARPGHPVFLDALGRTLRKSEEIERKMKEGKGKGEQFVPESALEWTGPGVFTDCVYRYLLARYGFKPDQLIHVKEPIRVGDVLILPAGSYSSVSPFTDEEQRPWAASYHGFLGRWREADPAVQEFEKLKKEKEQAEEAEKKAKEEAENEAKEAEEKTDRVVHPESEEESFQESGGNEEVQDGDGIPRGRIGKVPLSPIG</sequence>
<feature type="chain" id="PRO_5043881450" description="Glycosyltransferase" evidence="2">
    <location>
        <begin position="30"/>
        <end position="613"/>
    </location>
</feature>
<evidence type="ECO:0000313" key="4">
    <source>
        <dbReference type="Proteomes" id="UP001355207"/>
    </source>
</evidence>
<feature type="signal peptide" evidence="2">
    <location>
        <begin position="1"/>
        <end position="29"/>
    </location>
</feature>
<dbReference type="AlphaFoldDB" id="A0AAX4JVU3"/>
<dbReference type="Gene3D" id="3.90.550.20">
    <property type="match status" value="1"/>
</dbReference>
<feature type="compositionally biased region" description="Basic and acidic residues" evidence="1">
    <location>
        <begin position="543"/>
        <end position="578"/>
    </location>
</feature>
<dbReference type="Proteomes" id="UP001355207">
    <property type="component" value="Chromosome 5"/>
</dbReference>
<evidence type="ECO:0008006" key="5">
    <source>
        <dbReference type="Google" id="ProtNLM"/>
    </source>
</evidence>
<proteinExistence type="predicted"/>
<evidence type="ECO:0000256" key="1">
    <source>
        <dbReference type="SAM" id="MobiDB-lite"/>
    </source>
</evidence>
<dbReference type="GO" id="GO:0000136">
    <property type="term" value="C:mannan polymerase complex"/>
    <property type="evidence" value="ECO:0007669"/>
    <property type="project" value="TreeGrafter"/>
</dbReference>
<gene>
    <name evidence="3" type="ORF">L201_004299</name>
</gene>
<evidence type="ECO:0000313" key="3">
    <source>
        <dbReference type="EMBL" id="WWC89376.1"/>
    </source>
</evidence>
<name>A0AAX4JVU3_9TREE</name>
<dbReference type="PANTHER" id="PTHR31834">
    <property type="entry name" value="INITIATION-SPECIFIC ALPHA-1,6-MANNOSYLTRANSFERASE"/>
    <property type="match status" value="1"/>
</dbReference>
<keyword evidence="2" id="KW-0732">Signal</keyword>